<dbReference type="Proteomes" id="UP001176021">
    <property type="component" value="Unassembled WGS sequence"/>
</dbReference>
<dbReference type="Pfam" id="PF10518">
    <property type="entry name" value="TAT_signal"/>
    <property type="match status" value="1"/>
</dbReference>
<reference evidence="15" key="1">
    <citation type="submission" date="2022-05" db="EMBL/GenBank/DDBJ databases">
        <title>Expanded diversity of anoxic marine methylotrophy in a Black Sea sulfate reducing microorganism.</title>
        <authorList>
            <person name="Fischer P.Q."/>
            <person name="Stams A.J.M."/>
            <person name="Villanueva L."/>
            <person name="Sousa D.Z."/>
        </authorList>
    </citation>
    <scope>NUCLEOTIDE SEQUENCE</scope>
    <source>
        <strain evidence="15">P130</strain>
    </source>
</reference>
<dbReference type="InterPro" id="IPR001821">
    <property type="entry name" value="NiFe_hydrogenase_ssu"/>
</dbReference>
<feature type="domain" description="Cytochrome-c3 hydrogenase C-terminal" evidence="14">
    <location>
        <begin position="221"/>
        <end position="290"/>
    </location>
</feature>
<organism evidence="15 16">
    <name type="scientific">Desulfosporosinus nitroreducens</name>
    <dbReference type="NCBI Taxonomy" id="2018668"/>
    <lineage>
        <taxon>Bacteria</taxon>
        <taxon>Bacillati</taxon>
        <taxon>Bacillota</taxon>
        <taxon>Clostridia</taxon>
        <taxon>Eubacteriales</taxon>
        <taxon>Desulfitobacteriaceae</taxon>
        <taxon>Desulfosporosinus</taxon>
    </lineage>
</organism>
<dbReference type="PIRSF" id="PIRSF000310">
    <property type="entry name" value="NiFe_hyd_ssu"/>
    <property type="match status" value="1"/>
</dbReference>
<evidence type="ECO:0000256" key="4">
    <source>
        <dbReference type="ARBA" id="ARBA00006605"/>
    </source>
</evidence>
<dbReference type="InterPro" id="IPR037148">
    <property type="entry name" value="NiFe-Hase_small_C_sf"/>
</dbReference>
<dbReference type="EMBL" id="JAMJEV010000007">
    <property type="protein sequence ID" value="MDO0823137.1"/>
    <property type="molecule type" value="Genomic_DNA"/>
</dbReference>
<protein>
    <submittedName>
        <fullName evidence="15">Hydrogenase small subunit</fullName>
    </submittedName>
</protein>
<dbReference type="InterPro" id="IPR027394">
    <property type="entry name" value="Cytochrome-c3_hydrogenase_C"/>
</dbReference>
<name>A0ABT8QP57_9FIRM</name>
<dbReference type="NCBIfam" id="TIGR00391">
    <property type="entry name" value="hydA"/>
    <property type="match status" value="1"/>
</dbReference>
<comment type="subunit">
    <text evidence="5">Heterodimer of a large and a small subunit.</text>
</comment>
<comment type="cofactor">
    <cofactor evidence="1">
        <name>[3Fe-4S] cluster</name>
        <dbReference type="ChEBI" id="CHEBI:21137"/>
    </cofactor>
</comment>
<keyword evidence="6" id="KW-0004">4Fe-4S</keyword>
<dbReference type="RefSeq" id="WP_302048646.1">
    <property type="nucleotide sequence ID" value="NZ_JAMJEV010000007.1"/>
</dbReference>
<feature type="domain" description="NADH:ubiquinone oxidoreductase-like 20kDa subunit" evidence="13">
    <location>
        <begin position="48"/>
        <end position="202"/>
    </location>
</feature>
<evidence type="ECO:0000256" key="9">
    <source>
        <dbReference type="ARBA" id="ARBA00023002"/>
    </source>
</evidence>
<evidence type="ECO:0000313" key="15">
    <source>
        <dbReference type="EMBL" id="MDO0823137.1"/>
    </source>
</evidence>
<keyword evidence="11" id="KW-0411">Iron-sulfur</keyword>
<dbReference type="InterPro" id="IPR006311">
    <property type="entry name" value="TAT_signal"/>
</dbReference>
<evidence type="ECO:0000256" key="8">
    <source>
        <dbReference type="ARBA" id="ARBA00022729"/>
    </source>
</evidence>
<proteinExistence type="inferred from homology"/>
<evidence type="ECO:0000256" key="2">
    <source>
        <dbReference type="ARBA" id="ARBA00001966"/>
    </source>
</evidence>
<evidence type="ECO:0000259" key="14">
    <source>
        <dbReference type="Pfam" id="PF14720"/>
    </source>
</evidence>
<dbReference type="Gene3D" id="3.40.50.700">
    <property type="entry name" value="NADH:ubiquinone oxidoreductase-like, 20kDa subunit"/>
    <property type="match status" value="1"/>
</dbReference>
<evidence type="ECO:0000256" key="10">
    <source>
        <dbReference type="ARBA" id="ARBA00023004"/>
    </source>
</evidence>
<evidence type="ECO:0000259" key="13">
    <source>
        <dbReference type="Pfam" id="PF01058"/>
    </source>
</evidence>
<dbReference type="PROSITE" id="PS51318">
    <property type="entry name" value="TAT"/>
    <property type="match status" value="1"/>
</dbReference>
<evidence type="ECO:0000256" key="7">
    <source>
        <dbReference type="ARBA" id="ARBA00022723"/>
    </source>
</evidence>
<gene>
    <name evidence="15" type="ORF">M8H41_09760</name>
</gene>
<evidence type="ECO:0000256" key="12">
    <source>
        <dbReference type="ARBA" id="ARBA00023291"/>
    </source>
</evidence>
<dbReference type="PANTHER" id="PTHR30013">
    <property type="entry name" value="NIFE / NIFESE HYDROGENASE SMALL SUBUNIT FAMILY MEMBER"/>
    <property type="match status" value="1"/>
</dbReference>
<dbReference type="InterPro" id="IPR019546">
    <property type="entry name" value="TAT_signal_bac_arc"/>
</dbReference>
<evidence type="ECO:0000256" key="5">
    <source>
        <dbReference type="ARBA" id="ARBA00011771"/>
    </source>
</evidence>
<comment type="similarity">
    <text evidence="4">Belongs to the [NiFe]/[NiFeSe] hydrogenase small subunit family.</text>
</comment>
<keyword evidence="7" id="KW-0479">Metal-binding</keyword>
<dbReference type="SUPFAM" id="SSF56770">
    <property type="entry name" value="HydA/Nqo6-like"/>
    <property type="match status" value="1"/>
</dbReference>
<dbReference type="PANTHER" id="PTHR30013:SF7">
    <property type="entry name" value="HYDROGENASE-2 SMALL CHAIN"/>
    <property type="match status" value="1"/>
</dbReference>
<dbReference type="Gene3D" id="4.10.480.10">
    <property type="entry name" value="Cytochrome-c3 hydrogenase, C-terminal domain"/>
    <property type="match status" value="1"/>
</dbReference>
<keyword evidence="12" id="KW-0003">3Fe-4S</keyword>
<evidence type="ECO:0000256" key="6">
    <source>
        <dbReference type="ARBA" id="ARBA00022485"/>
    </source>
</evidence>
<dbReference type="InterPro" id="IPR006137">
    <property type="entry name" value="NADH_UbQ_OxRdtase-like_20kDa"/>
</dbReference>
<dbReference type="InterPro" id="IPR037024">
    <property type="entry name" value="NiFe_Hase_small_N_sf"/>
</dbReference>
<dbReference type="Pfam" id="PF14720">
    <property type="entry name" value="NiFe_hyd_SSU_C"/>
    <property type="match status" value="1"/>
</dbReference>
<keyword evidence="10" id="KW-0408">Iron</keyword>
<evidence type="ECO:0000256" key="11">
    <source>
        <dbReference type="ARBA" id="ARBA00023014"/>
    </source>
</evidence>
<evidence type="ECO:0000256" key="1">
    <source>
        <dbReference type="ARBA" id="ARBA00001927"/>
    </source>
</evidence>
<keyword evidence="8" id="KW-0732">Signal</keyword>
<evidence type="ECO:0000313" key="16">
    <source>
        <dbReference type="Proteomes" id="UP001176021"/>
    </source>
</evidence>
<comment type="subcellular location">
    <subcellularLocation>
        <location evidence="3">Cell envelope</location>
    </subcellularLocation>
</comment>
<comment type="caution">
    <text evidence="15">The sequence shown here is derived from an EMBL/GenBank/DDBJ whole genome shotgun (WGS) entry which is preliminary data.</text>
</comment>
<evidence type="ECO:0000256" key="3">
    <source>
        <dbReference type="ARBA" id="ARBA00004196"/>
    </source>
</evidence>
<comment type="cofactor">
    <cofactor evidence="2">
        <name>[4Fe-4S] cluster</name>
        <dbReference type="ChEBI" id="CHEBI:49883"/>
    </cofactor>
</comment>
<dbReference type="PRINTS" id="PR00614">
    <property type="entry name" value="NIHGNASESMLL"/>
</dbReference>
<dbReference type="Pfam" id="PF01058">
    <property type="entry name" value="Oxidored_q6"/>
    <property type="match status" value="1"/>
</dbReference>
<keyword evidence="16" id="KW-1185">Reference proteome</keyword>
<sequence>MKISRRDFLKWSVAAAVALNVEFNLDDVNNVLAAETDPPIIWLQGAGCSGCTISTLNVTNPTTIDNVLLNKISMKYNSTLMTASGDLAMQTLDQSATQYNGQFILVVEGAIPTGANGNYCIIGEVDGAHLTMQQAVLKYGPMAKYVVAAGTCASFGGVSATGANATACKSVKTILTGKTTNPVVNLPGCPVHPTVLIQSLLDLILIGKPTIDSYNRPTKYYAKNIHDTCERREGSDATQIGQAKGCFEHLGCMGVYCKNVCMSMKWNNGVAWCIGVNHPCIGCANPTFPSNPLLIPQ</sequence>
<keyword evidence="9" id="KW-0560">Oxidoreductase</keyword>
<accession>A0ABT8QP57</accession>